<name>A0A829YG40_9GAMM</name>
<sequence>MTQHDVSQWPLVVSIIDSNTLQDDLREVAERWRDWLSWNEPFAALQIFSACDEGLLTERDRVLSWWLDAQRRQIRRNVVALASVIPCAHYEKMPHMGTHEFFGIPTATFASISTALCWLEARAFRPHDLAFNRAAVEATLAGVA</sequence>
<organism evidence="1 2">
    <name type="scientific">Steroidobacter agaridevorans</name>
    <dbReference type="NCBI Taxonomy" id="2695856"/>
    <lineage>
        <taxon>Bacteria</taxon>
        <taxon>Pseudomonadati</taxon>
        <taxon>Pseudomonadota</taxon>
        <taxon>Gammaproteobacteria</taxon>
        <taxon>Steroidobacterales</taxon>
        <taxon>Steroidobacteraceae</taxon>
        <taxon>Steroidobacter</taxon>
    </lineage>
</organism>
<dbReference type="RefSeq" id="WP_129645624.1">
    <property type="nucleotide sequence ID" value="NZ_BLJN01000004.1"/>
</dbReference>
<evidence type="ECO:0000313" key="2">
    <source>
        <dbReference type="Proteomes" id="UP000445000"/>
    </source>
</evidence>
<accession>A0A829YG40</accession>
<proteinExistence type="predicted"/>
<keyword evidence="2" id="KW-1185">Reference proteome</keyword>
<dbReference type="EMBL" id="BLJN01000004">
    <property type="protein sequence ID" value="GFE82224.1"/>
    <property type="molecule type" value="Genomic_DNA"/>
</dbReference>
<reference evidence="2" key="1">
    <citation type="submission" date="2020-01" db="EMBL/GenBank/DDBJ databases">
        <title>'Steroidobacter agaridevorans' sp. nov., agar-degrading bacteria isolated from rhizosphere soils.</title>
        <authorList>
            <person name="Ikenaga M."/>
            <person name="Kataoka M."/>
            <person name="Murouchi A."/>
            <person name="Katsuragi S."/>
            <person name="Sakai M."/>
        </authorList>
    </citation>
    <scope>NUCLEOTIDE SEQUENCE [LARGE SCALE GENOMIC DNA]</scope>
    <source>
        <strain evidence="2">YU21-B</strain>
    </source>
</reference>
<evidence type="ECO:0000313" key="1">
    <source>
        <dbReference type="EMBL" id="GFE82224.1"/>
    </source>
</evidence>
<dbReference type="AlphaFoldDB" id="A0A829YG40"/>
<dbReference type="Proteomes" id="UP000445000">
    <property type="component" value="Unassembled WGS sequence"/>
</dbReference>
<comment type="caution">
    <text evidence="1">The sequence shown here is derived from an EMBL/GenBank/DDBJ whole genome shotgun (WGS) entry which is preliminary data.</text>
</comment>
<gene>
    <name evidence="1" type="ORF">GCM10011487_42240</name>
</gene>
<protein>
    <submittedName>
        <fullName evidence="1">Uncharacterized protein</fullName>
    </submittedName>
</protein>